<protein>
    <submittedName>
        <fullName evidence="10">Mechanosensitive ion channel family protein</fullName>
    </submittedName>
</protein>
<accession>A0ABT3T8Y4</accession>
<keyword evidence="6 7" id="KW-0472">Membrane</keyword>
<feature type="transmembrane region" description="Helical" evidence="7">
    <location>
        <begin position="15"/>
        <end position="35"/>
    </location>
</feature>
<comment type="subcellular location">
    <subcellularLocation>
        <location evidence="1">Cell membrane</location>
        <topology evidence="1">Multi-pass membrane protein</topology>
    </subcellularLocation>
</comment>
<evidence type="ECO:0000313" key="11">
    <source>
        <dbReference type="Proteomes" id="UP001143304"/>
    </source>
</evidence>
<dbReference type="SUPFAM" id="SSF50182">
    <property type="entry name" value="Sm-like ribonucleoproteins"/>
    <property type="match status" value="1"/>
</dbReference>
<feature type="transmembrane region" description="Helical" evidence="7">
    <location>
        <begin position="90"/>
        <end position="115"/>
    </location>
</feature>
<evidence type="ECO:0000256" key="2">
    <source>
        <dbReference type="ARBA" id="ARBA00008017"/>
    </source>
</evidence>
<evidence type="ECO:0000256" key="7">
    <source>
        <dbReference type="SAM" id="Phobius"/>
    </source>
</evidence>
<dbReference type="PANTHER" id="PTHR43634">
    <property type="entry name" value="OW CONDUCTANCE MECHANOSENSITIVE CHANNEL"/>
    <property type="match status" value="1"/>
</dbReference>
<feature type="transmembrane region" description="Helical" evidence="7">
    <location>
        <begin position="169"/>
        <end position="198"/>
    </location>
</feature>
<feature type="domain" description="Mechanosensitive ion channel MscS" evidence="8">
    <location>
        <begin position="185"/>
        <end position="254"/>
    </location>
</feature>
<evidence type="ECO:0000256" key="6">
    <source>
        <dbReference type="ARBA" id="ARBA00023136"/>
    </source>
</evidence>
<evidence type="ECO:0000256" key="3">
    <source>
        <dbReference type="ARBA" id="ARBA00022475"/>
    </source>
</evidence>
<reference evidence="10" key="1">
    <citation type="submission" date="2019-02" db="EMBL/GenBank/DDBJ databases">
        <authorList>
            <person name="Li S.-H."/>
        </authorList>
    </citation>
    <scope>NUCLEOTIDE SEQUENCE</scope>
    <source>
        <strain evidence="10">IMCC11814</strain>
    </source>
</reference>
<dbReference type="Proteomes" id="UP001143304">
    <property type="component" value="Unassembled WGS sequence"/>
</dbReference>
<sequence length="386" mass="43828">MDTLINFLKSYEISLSQVGTVAAILLLTAAVDFVIRLSFQRWEKAAHPESSVKTLFYLSLNKPMQLVTLIVGFYFSALQILTWFKLTDIFNQFVIPGVELGLAFAFFILMDAFLLRMKKYFIRKKTRTDGGYNNFAKIEQMHKLGQTFTIVILAFIVARIFGLQVGQGIAYFGGGMAIIALVFKDTISSIFGGVIIYLDAPYAVGDWIYTVDGKMEGTVEKISWRLTHIRTFDKRLIFVPNNLLITQAVVNASRMSNRRILQYIGLRYDDFDKFEAIQKDIYSYLAEHPEIDSKCLTLVNVVNGNTSMGSVTEGFFGSSSLNFQVYTFTRVTNWLKFQAIQDKIMMDIGQIIYRHGAEIAFSTMTLDIPKEIEAPQLQDTQKSTDT</sequence>
<dbReference type="Gene3D" id="2.30.30.60">
    <property type="match status" value="1"/>
</dbReference>
<dbReference type="InterPro" id="IPR011066">
    <property type="entry name" value="MscS_channel_C_sf"/>
</dbReference>
<dbReference type="InterPro" id="IPR006685">
    <property type="entry name" value="MscS_channel_2nd"/>
</dbReference>
<name>A0ABT3T8Y4_9GAMM</name>
<dbReference type="InterPro" id="IPR049278">
    <property type="entry name" value="MS_channel_C"/>
</dbReference>
<dbReference type="Gene3D" id="3.30.70.100">
    <property type="match status" value="1"/>
</dbReference>
<comment type="similarity">
    <text evidence="2">Belongs to the MscS (TC 1.A.23) family.</text>
</comment>
<evidence type="ECO:0000256" key="5">
    <source>
        <dbReference type="ARBA" id="ARBA00022989"/>
    </source>
</evidence>
<gene>
    <name evidence="10" type="ORF">EYC82_15330</name>
</gene>
<keyword evidence="3" id="KW-1003">Cell membrane</keyword>
<dbReference type="RefSeq" id="WP_279250431.1">
    <property type="nucleotide sequence ID" value="NZ_SHNO01000001.1"/>
</dbReference>
<dbReference type="InterPro" id="IPR010920">
    <property type="entry name" value="LSM_dom_sf"/>
</dbReference>
<keyword evidence="4 7" id="KW-0812">Transmembrane</keyword>
<dbReference type="PANTHER" id="PTHR43634:SF2">
    <property type="entry name" value="LOW CONDUCTANCE MECHANOSENSITIVE CHANNEL YNAI"/>
    <property type="match status" value="1"/>
</dbReference>
<evidence type="ECO:0000256" key="1">
    <source>
        <dbReference type="ARBA" id="ARBA00004651"/>
    </source>
</evidence>
<dbReference type="EMBL" id="SHNO01000001">
    <property type="protein sequence ID" value="MCX2978738.1"/>
    <property type="molecule type" value="Genomic_DNA"/>
</dbReference>
<keyword evidence="11" id="KW-1185">Reference proteome</keyword>
<comment type="caution">
    <text evidence="10">The sequence shown here is derived from an EMBL/GenBank/DDBJ whole genome shotgun (WGS) entry which is preliminary data.</text>
</comment>
<keyword evidence="5 7" id="KW-1133">Transmembrane helix</keyword>
<feature type="transmembrane region" description="Helical" evidence="7">
    <location>
        <begin position="66"/>
        <end position="84"/>
    </location>
</feature>
<dbReference type="Pfam" id="PF21082">
    <property type="entry name" value="MS_channel_3rd"/>
    <property type="match status" value="1"/>
</dbReference>
<organism evidence="10 11">
    <name type="scientific">Candidatus Marimicrobium litorale</name>
    <dbReference type="NCBI Taxonomy" id="2518991"/>
    <lineage>
        <taxon>Bacteria</taxon>
        <taxon>Pseudomonadati</taxon>
        <taxon>Pseudomonadota</taxon>
        <taxon>Gammaproteobacteria</taxon>
        <taxon>Cellvibrionales</taxon>
        <taxon>Halieaceae</taxon>
        <taxon>Marimicrobium</taxon>
    </lineage>
</organism>
<feature type="domain" description="Mechanosensitive ion channel MscS C-terminal" evidence="9">
    <location>
        <begin position="265"/>
        <end position="359"/>
    </location>
</feature>
<dbReference type="InterPro" id="IPR006686">
    <property type="entry name" value="MscS_channel_CS"/>
</dbReference>
<proteinExistence type="inferred from homology"/>
<dbReference type="PROSITE" id="PS01246">
    <property type="entry name" value="UPF0003"/>
    <property type="match status" value="1"/>
</dbReference>
<dbReference type="InterPro" id="IPR023408">
    <property type="entry name" value="MscS_beta-dom_sf"/>
</dbReference>
<feature type="transmembrane region" description="Helical" evidence="7">
    <location>
        <begin position="144"/>
        <end position="163"/>
    </location>
</feature>
<evidence type="ECO:0000259" key="9">
    <source>
        <dbReference type="Pfam" id="PF21082"/>
    </source>
</evidence>
<dbReference type="SUPFAM" id="SSF82689">
    <property type="entry name" value="Mechanosensitive channel protein MscS (YggB), C-terminal domain"/>
    <property type="match status" value="1"/>
</dbReference>
<evidence type="ECO:0000313" key="10">
    <source>
        <dbReference type="EMBL" id="MCX2978738.1"/>
    </source>
</evidence>
<dbReference type="Pfam" id="PF00924">
    <property type="entry name" value="MS_channel_2nd"/>
    <property type="match status" value="1"/>
</dbReference>
<evidence type="ECO:0000256" key="4">
    <source>
        <dbReference type="ARBA" id="ARBA00022692"/>
    </source>
</evidence>
<dbReference type="InterPro" id="IPR045042">
    <property type="entry name" value="YnaI-like"/>
</dbReference>
<evidence type="ECO:0000259" key="8">
    <source>
        <dbReference type="Pfam" id="PF00924"/>
    </source>
</evidence>